<dbReference type="Gene3D" id="1.10.260.40">
    <property type="entry name" value="lambda repressor-like DNA-binding domains"/>
    <property type="match status" value="1"/>
</dbReference>
<comment type="caution">
    <text evidence="2">The sequence shown here is derived from an EMBL/GenBank/DDBJ whole genome shotgun (WGS) entry which is preliminary data.</text>
</comment>
<dbReference type="RefSeq" id="WP_108532226.1">
    <property type="nucleotide sequence ID" value="NZ_PYHP01000042.1"/>
</dbReference>
<dbReference type="GO" id="GO:0003677">
    <property type="term" value="F:DNA binding"/>
    <property type="evidence" value="ECO:0007669"/>
    <property type="project" value="InterPro"/>
</dbReference>
<organism evidence="2 3">
    <name type="scientific">Paenibacillus elgii</name>
    <dbReference type="NCBI Taxonomy" id="189691"/>
    <lineage>
        <taxon>Bacteria</taxon>
        <taxon>Bacillati</taxon>
        <taxon>Bacillota</taxon>
        <taxon>Bacilli</taxon>
        <taxon>Bacillales</taxon>
        <taxon>Paenibacillaceae</taxon>
        <taxon>Paenibacillus</taxon>
    </lineage>
</organism>
<dbReference type="SUPFAM" id="SSF47413">
    <property type="entry name" value="lambda repressor-like DNA-binding domains"/>
    <property type="match status" value="1"/>
</dbReference>
<gene>
    <name evidence="2" type="ORF">C8Z91_16270</name>
</gene>
<dbReference type="CDD" id="cd00093">
    <property type="entry name" value="HTH_XRE"/>
    <property type="match status" value="1"/>
</dbReference>
<reference evidence="2 3" key="1">
    <citation type="submission" date="2018-03" db="EMBL/GenBank/DDBJ databases">
        <title>Genome sequence of Paenibacillus elgii strain AC13 an antimicrobial compound producing bacteria.</title>
        <authorList>
            <person name="Kurokawa A.S."/>
            <person name="Araujo J.F."/>
            <person name="Costa R.A."/>
            <person name="Ortega D.B."/>
            <person name="Pires A.S."/>
            <person name="Pappas G.J.Jr."/>
            <person name="Franco O.L."/>
            <person name="Barreto C."/>
            <person name="Magalhaes B.S."/>
            <person name="Kruger R.H."/>
        </authorList>
    </citation>
    <scope>NUCLEOTIDE SEQUENCE [LARGE SCALE GENOMIC DNA]</scope>
    <source>
        <strain evidence="2 3">AC13</strain>
    </source>
</reference>
<accession>A0A2T6G2D5</accession>
<name>A0A2T6G2D5_9BACL</name>
<evidence type="ECO:0000313" key="2">
    <source>
        <dbReference type="EMBL" id="PUA38268.1"/>
    </source>
</evidence>
<evidence type="ECO:0000259" key="1">
    <source>
        <dbReference type="PROSITE" id="PS50943"/>
    </source>
</evidence>
<dbReference type="EMBL" id="PYHP01000042">
    <property type="protein sequence ID" value="PUA38268.1"/>
    <property type="molecule type" value="Genomic_DNA"/>
</dbReference>
<dbReference type="Pfam" id="PF13443">
    <property type="entry name" value="HTH_26"/>
    <property type="match status" value="1"/>
</dbReference>
<proteinExistence type="predicted"/>
<dbReference type="SMART" id="SM00530">
    <property type="entry name" value="HTH_XRE"/>
    <property type="match status" value="1"/>
</dbReference>
<dbReference type="PROSITE" id="PS50943">
    <property type="entry name" value="HTH_CROC1"/>
    <property type="match status" value="1"/>
</dbReference>
<dbReference type="InterPro" id="IPR010982">
    <property type="entry name" value="Lambda_DNA-bd_dom_sf"/>
</dbReference>
<dbReference type="Proteomes" id="UP000244184">
    <property type="component" value="Unassembled WGS sequence"/>
</dbReference>
<dbReference type="InterPro" id="IPR001387">
    <property type="entry name" value="Cro/C1-type_HTH"/>
</dbReference>
<protein>
    <submittedName>
        <fullName evidence="2">Transcriptional regulator</fullName>
    </submittedName>
</protein>
<evidence type="ECO:0000313" key="3">
    <source>
        <dbReference type="Proteomes" id="UP000244184"/>
    </source>
</evidence>
<sequence length="72" mass="8392">MKIKIRLREILAERGMSQRQLARLMDLRPSTINHLCSDNVDRVYIRTLENICEALNISIHDLIDDDHESSDS</sequence>
<dbReference type="AlphaFoldDB" id="A0A2T6G2D5"/>
<feature type="domain" description="HTH cro/C1-type" evidence="1">
    <location>
        <begin position="7"/>
        <end position="62"/>
    </location>
</feature>